<dbReference type="AlphaFoldDB" id="A0A2T0S5J4"/>
<evidence type="ECO:0000313" key="7">
    <source>
        <dbReference type="EMBL" id="PRY28698.1"/>
    </source>
</evidence>
<evidence type="ECO:0000256" key="2">
    <source>
        <dbReference type="ARBA" id="ARBA00022525"/>
    </source>
</evidence>
<comment type="subcellular location">
    <subcellularLocation>
        <location evidence="1">Secreted</location>
    </subcellularLocation>
</comment>
<dbReference type="Pfam" id="PF24517">
    <property type="entry name" value="CBM96"/>
    <property type="match status" value="1"/>
</dbReference>
<dbReference type="EMBL" id="PVZG01000007">
    <property type="protein sequence ID" value="PRY28698.1"/>
    <property type="molecule type" value="Genomic_DNA"/>
</dbReference>
<dbReference type="GO" id="GO:0005576">
    <property type="term" value="C:extracellular region"/>
    <property type="evidence" value="ECO:0007669"/>
    <property type="project" value="UniProtKB-SubCell"/>
</dbReference>
<keyword evidence="2" id="KW-0964">Secreted</keyword>
<feature type="region of interest" description="Disordered" evidence="4">
    <location>
        <begin position="196"/>
        <end position="244"/>
    </location>
</feature>
<feature type="chain" id="PRO_5015740059" description="Carbohydrate-binding module family 96 domain-containing protein" evidence="5">
    <location>
        <begin position="31"/>
        <end position="299"/>
    </location>
</feature>
<feature type="domain" description="Carbohydrate-binding module family 96" evidence="6">
    <location>
        <begin position="36"/>
        <end position="180"/>
    </location>
</feature>
<dbReference type="InterPro" id="IPR055372">
    <property type="entry name" value="CBM96"/>
</dbReference>
<feature type="non-terminal residue" evidence="7">
    <location>
        <position position="299"/>
    </location>
</feature>
<dbReference type="RefSeq" id="WP_245908269.1">
    <property type="nucleotide sequence ID" value="NZ_PVZG01000007.1"/>
</dbReference>
<keyword evidence="8" id="KW-1185">Reference proteome</keyword>
<gene>
    <name evidence="7" type="ORF">CLV70_1071</name>
</gene>
<dbReference type="NCBIfam" id="NF033679">
    <property type="entry name" value="DNRLRE_dom"/>
    <property type="match status" value="1"/>
</dbReference>
<evidence type="ECO:0000259" key="6">
    <source>
        <dbReference type="Pfam" id="PF24517"/>
    </source>
</evidence>
<protein>
    <recommendedName>
        <fullName evidence="6">Carbohydrate-binding module family 96 domain-containing protein</fullName>
    </recommendedName>
</protein>
<name>A0A2T0S5J4_9ACTN</name>
<feature type="compositionally biased region" description="Pro residues" evidence="4">
    <location>
        <begin position="201"/>
        <end position="244"/>
    </location>
</feature>
<comment type="caution">
    <text evidence="7">The sequence shown here is derived from an EMBL/GenBank/DDBJ whole genome shotgun (WGS) entry which is preliminary data.</text>
</comment>
<evidence type="ECO:0000256" key="4">
    <source>
        <dbReference type="SAM" id="MobiDB-lite"/>
    </source>
</evidence>
<proteinExistence type="predicted"/>
<dbReference type="Proteomes" id="UP000239209">
    <property type="component" value="Unassembled WGS sequence"/>
</dbReference>
<sequence>MTARRGKIGVAVTGVVAVSAGFALAGTANAATATTTVSVLSSDDTYTSSTRRSVNFGQADKLVVGKEGGETRVSYLKFAPKLAAGVTVRRAELRLPVESKPVAATLTVYPVAATWSEKSITAANAPATGKAIASIKPKATDKTLTFDLSKVVTRSGTYAFALKSASTTAVTRLRSLEQGDPATGGPELRLTVVRTTTPATPTTPPTTAPVTTPPTTAPVTTPPTTTPPTTTPPVTTPPTTVPPTTTPPGGCVTDAMLVPSCGVLWGAAAGGFTDTPRDQALKAWEQTTGRTAAIFHAYH</sequence>
<feature type="signal peptide" evidence="5">
    <location>
        <begin position="1"/>
        <end position="30"/>
    </location>
</feature>
<reference evidence="7 8" key="1">
    <citation type="submission" date="2018-03" db="EMBL/GenBank/DDBJ databases">
        <title>Genomic Encyclopedia of Archaeal and Bacterial Type Strains, Phase II (KMG-II): from individual species to whole genera.</title>
        <authorList>
            <person name="Goeker M."/>
        </authorList>
    </citation>
    <scope>NUCLEOTIDE SEQUENCE [LARGE SCALE GENOMIC DNA]</scope>
    <source>
        <strain evidence="7 8">DSM 45348</strain>
    </source>
</reference>
<keyword evidence="3 5" id="KW-0732">Signal</keyword>
<evidence type="ECO:0000313" key="8">
    <source>
        <dbReference type="Proteomes" id="UP000239209"/>
    </source>
</evidence>
<evidence type="ECO:0000256" key="5">
    <source>
        <dbReference type="SAM" id="SignalP"/>
    </source>
</evidence>
<evidence type="ECO:0000256" key="3">
    <source>
        <dbReference type="ARBA" id="ARBA00022729"/>
    </source>
</evidence>
<accession>A0A2T0S5J4</accession>
<evidence type="ECO:0000256" key="1">
    <source>
        <dbReference type="ARBA" id="ARBA00004613"/>
    </source>
</evidence>
<organism evidence="7 8">
    <name type="scientific">Pseudosporangium ferrugineum</name>
    <dbReference type="NCBI Taxonomy" id="439699"/>
    <lineage>
        <taxon>Bacteria</taxon>
        <taxon>Bacillati</taxon>
        <taxon>Actinomycetota</taxon>
        <taxon>Actinomycetes</taxon>
        <taxon>Micromonosporales</taxon>
        <taxon>Micromonosporaceae</taxon>
        <taxon>Pseudosporangium</taxon>
    </lineage>
</organism>